<reference evidence="2 3" key="1">
    <citation type="submission" date="2013-09" db="EMBL/GenBank/DDBJ databases">
        <title>Corchorus capsularis genome sequencing.</title>
        <authorList>
            <person name="Alam M."/>
            <person name="Haque M.S."/>
            <person name="Islam M.S."/>
            <person name="Emdad E.M."/>
            <person name="Islam M.M."/>
            <person name="Ahmed B."/>
            <person name="Halim A."/>
            <person name="Hossen Q.M.M."/>
            <person name="Hossain M.Z."/>
            <person name="Ahmed R."/>
            <person name="Khan M.M."/>
            <person name="Islam R."/>
            <person name="Rashid M.M."/>
            <person name="Khan S.A."/>
            <person name="Rahman M.S."/>
            <person name="Alam M."/>
        </authorList>
    </citation>
    <scope>NUCLEOTIDE SEQUENCE [LARGE SCALE GENOMIC DNA]</scope>
    <source>
        <strain evidence="3">cv. CVL-1</strain>
        <tissue evidence="2">Whole seedling</tissue>
    </source>
</reference>
<name>A0A1R3GND6_COCAP</name>
<protein>
    <submittedName>
        <fullName evidence="2">Uncharacterized protein</fullName>
    </submittedName>
</protein>
<feature type="region of interest" description="Disordered" evidence="1">
    <location>
        <begin position="1"/>
        <end position="21"/>
    </location>
</feature>
<keyword evidence="3" id="KW-1185">Reference proteome</keyword>
<dbReference type="AlphaFoldDB" id="A0A1R3GND6"/>
<dbReference type="Proteomes" id="UP000188268">
    <property type="component" value="Unassembled WGS sequence"/>
</dbReference>
<accession>A0A1R3GND6</accession>
<sequence length="21" mass="2287">MARSSTAKDPPPQPFLVQSQT</sequence>
<evidence type="ECO:0000313" key="3">
    <source>
        <dbReference type="Proteomes" id="UP000188268"/>
    </source>
</evidence>
<proteinExistence type="predicted"/>
<gene>
    <name evidence="2" type="ORF">CCACVL1_24712</name>
</gene>
<organism evidence="2 3">
    <name type="scientific">Corchorus capsularis</name>
    <name type="common">Jute</name>
    <dbReference type="NCBI Taxonomy" id="210143"/>
    <lineage>
        <taxon>Eukaryota</taxon>
        <taxon>Viridiplantae</taxon>
        <taxon>Streptophyta</taxon>
        <taxon>Embryophyta</taxon>
        <taxon>Tracheophyta</taxon>
        <taxon>Spermatophyta</taxon>
        <taxon>Magnoliopsida</taxon>
        <taxon>eudicotyledons</taxon>
        <taxon>Gunneridae</taxon>
        <taxon>Pentapetalae</taxon>
        <taxon>rosids</taxon>
        <taxon>malvids</taxon>
        <taxon>Malvales</taxon>
        <taxon>Malvaceae</taxon>
        <taxon>Grewioideae</taxon>
        <taxon>Apeibeae</taxon>
        <taxon>Corchorus</taxon>
    </lineage>
</organism>
<dbReference type="Gramene" id="OMO59624">
    <property type="protein sequence ID" value="OMO59624"/>
    <property type="gene ID" value="CCACVL1_24712"/>
</dbReference>
<dbReference type="EMBL" id="AWWV01013890">
    <property type="protein sequence ID" value="OMO59624.1"/>
    <property type="molecule type" value="Genomic_DNA"/>
</dbReference>
<evidence type="ECO:0000256" key="1">
    <source>
        <dbReference type="SAM" id="MobiDB-lite"/>
    </source>
</evidence>
<evidence type="ECO:0000313" key="2">
    <source>
        <dbReference type="EMBL" id="OMO59624.1"/>
    </source>
</evidence>
<comment type="caution">
    <text evidence="2">The sequence shown here is derived from an EMBL/GenBank/DDBJ whole genome shotgun (WGS) entry which is preliminary data.</text>
</comment>
<feature type="non-terminal residue" evidence="2">
    <location>
        <position position="21"/>
    </location>
</feature>